<dbReference type="CDD" id="cd18095">
    <property type="entry name" value="SpoU-like_rRNA-MTase"/>
    <property type="match status" value="1"/>
</dbReference>
<dbReference type="EMBL" id="NJBN01000006">
    <property type="protein sequence ID" value="TKJ39994.1"/>
    <property type="molecule type" value="Genomic_DNA"/>
</dbReference>
<comment type="caution">
    <text evidence="5">The sequence shown here is derived from an EMBL/GenBank/DDBJ whole genome shotgun (WGS) entry which is preliminary data.</text>
</comment>
<dbReference type="PANTHER" id="PTHR43191:SF2">
    <property type="entry name" value="RRNA METHYLTRANSFERASE 3, MITOCHONDRIAL"/>
    <property type="match status" value="1"/>
</dbReference>
<dbReference type="Proteomes" id="UP000319619">
    <property type="component" value="Unassembled WGS sequence"/>
</dbReference>
<evidence type="ECO:0000256" key="3">
    <source>
        <dbReference type="ARBA" id="ARBA00022679"/>
    </source>
</evidence>
<dbReference type="InterPro" id="IPR029064">
    <property type="entry name" value="Ribosomal_eL30-like_sf"/>
</dbReference>
<dbReference type="InterPro" id="IPR013123">
    <property type="entry name" value="SpoU_subst-bd"/>
</dbReference>
<reference evidence="5 6" key="1">
    <citation type="submission" date="2017-06" db="EMBL/GenBank/DDBJ databases">
        <title>Novel microbial phyla capable of carbon fixation and sulfur reduction in deep-sea sediments.</title>
        <authorList>
            <person name="Huang J."/>
            <person name="Baker B."/>
            <person name="Wang Y."/>
        </authorList>
    </citation>
    <scope>NUCLEOTIDE SEQUENCE [LARGE SCALE GENOMIC DNA]</scope>
    <source>
        <strain evidence="5">B3_LCP</strain>
    </source>
</reference>
<dbReference type="GO" id="GO:0003723">
    <property type="term" value="F:RNA binding"/>
    <property type="evidence" value="ECO:0007669"/>
    <property type="project" value="InterPro"/>
</dbReference>
<dbReference type="PANTHER" id="PTHR43191">
    <property type="entry name" value="RRNA METHYLTRANSFERASE 3"/>
    <property type="match status" value="1"/>
</dbReference>
<dbReference type="Pfam" id="PF00588">
    <property type="entry name" value="SpoU_methylase"/>
    <property type="match status" value="1"/>
</dbReference>
<evidence type="ECO:0000256" key="1">
    <source>
        <dbReference type="ARBA" id="ARBA00007228"/>
    </source>
</evidence>
<dbReference type="InterPro" id="IPR001537">
    <property type="entry name" value="SpoU_MeTrfase"/>
</dbReference>
<dbReference type="SMART" id="SM00967">
    <property type="entry name" value="SpoU_sub_bind"/>
    <property type="match status" value="1"/>
</dbReference>
<feature type="domain" description="RNA 2-O ribose methyltransferase substrate binding" evidence="4">
    <location>
        <begin position="25"/>
        <end position="102"/>
    </location>
</feature>
<dbReference type="Gene3D" id="3.40.1280.10">
    <property type="match status" value="1"/>
</dbReference>
<keyword evidence="2" id="KW-0489">Methyltransferase</keyword>
<evidence type="ECO:0000313" key="5">
    <source>
        <dbReference type="EMBL" id="TKJ39994.1"/>
    </source>
</evidence>
<sequence>MEKNRIKLYRSLHKAGGRDERGLFLVEGPELIKEALREGWPLEEVQITHSFVEESHAGKELIKLIDLADVPYYLCSNSDMGRISETKTPQGAIALARYREPVSRVNSEEEPEIIVICTCISDPGNLGTILRTADWFGIGRVILGEGSADPFAPKVVRASAGSIFRLKVESANDTKAIIKRETKSGRKLYAATTGGQLLPGELPQSGLRGLVMGHETKGIPDDILSICTETVRVGGRGKTESLNLAVAAGILLNAVSNE</sequence>
<dbReference type="InterPro" id="IPR053888">
    <property type="entry name" value="MRM3-like_sub_bind"/>
</dbReference>
<dbReference type="Gene3D" id="3.30.1330.30">
    <property type="match status" value="1"/>
</dbReference>
<evidence type="ECO:0000256" key="2">
    <source>
        <dbReference type="ARBA" id="ARBA00022603"/>
    </source>
</evidence>
<dbReference type="AlphaFoldDB" id="A0A532UYF5"/>
<comment type="similarity">
    <text evidence="1">Belongs to the class IV-like SAM-binding methyltransferase superfamily. RNA methyltransferase TrmH family.</text>
</comment>
<accession>A0A532UYF5</accession>
<dbReference type="GO" id="GO:0005737">
    <property type="term" value="C:cytoplasm"/>
    <property type="evidence" value="ECO:0007669"/>
    <property type="project" value="UniProtKB-ARBA"/>
</dbReference>
<organism evidence="5 6">
    <name type="scientific">candidate division LCP-89 bacterium B3_LCP</name>
    <dbReference type="NCBI Taxonomy" id="2012998"/>
    <lineage>
        <taxon>Bacteria</taxon>
        <taxon>Pseudomonadati</taxon>
        <taxon>Bacteria division LCP-89</taxon>
    </lineage>
</organism>
<keyword evidence="3" id="KW-0808">Transferase</keyword>
<dbReference type="GO" id="GO:0008173">
    <property type="term" value="F:RNA methyltransferase activity"/>
    <property type="evidence" value="ECO:0007669"/>
    <property type="project" value="InterPro"/>
</dbReference>
<dbReference type="Pfam" id="PF22435">
    <property type="entry name" value="MRM3-like_sub_bind"/>
    <property type="match status" value="1"/>
</dbReference>
<protein>
    <recommendedName>
        <fullName evidence="4">RNA 2-O ribose methyltransferase substrate binding domain-containing protein</fullName>
    </recommendedName>
</protein>
<evidence type="ECO:0000313" key="6">
    <source>
        <dbReference type="Proteomes" id="UP000319619"/>
    </source>
</evidence>
<dbReference type="InterPro" id="IPR051259">
    <property type="entry name" value="rRNA_Methyltransferase"/>
</dbReference>
<dbReference type="SUPFAM" id="SSF55315">
    <property type="entry name" value="L30e-like"/>
    <property type="match status" value="1"/>
</dbReference>
<dbReference type="InterPro" id="IPR029026">
    <property type="entry name" value="tRNA_m1G_MTases_N"/>
</dbReference>
<dbReference type="GO" id="GO:0006396">
    <property type="term" value="P:RNA processing"/>
    <property type="evidence" value="ECO:0007669"/>
    <property type="project" value="InterPro"/>
</dbReference>
<dbReference type="InterPro" id="IPR029028">
    <property type="entry name" value="Alpha/beta_knot_MTases"/>
</dbReference>
<dbReference type="SUPFAM" id="SSF75217">
    <property type="entry name" value="alpha/beta knot"/>
    <property type="match status" value="1"/>
</dbReference>
<dbReference type="GO" id="GO:0032259">
    <property type="term" value="P:methylation"/>
    <property type="evidence" value="ECO:0007669"/>
    <property type="project" value="UniProtKB-KW"/>
</dbReference>
<evidence type="ECO:0000259" key="4">
    <source>
        <dbReference type="SMART" id="SM00967"/>
    </source>
</evidence>
<proteinExistence type="inferred from homology"/>
<gene>
    <name evidence="5" type="ORF">CEE37_09670</name>
</gene>
<name>A0A532UYF5_UNCL8</name>